<dbReference type="InterPro" id="IPR052067">
    <property type="entry name" value="Metal_resp_HTH_trans_reg"/>
</dbReference>
<evidence type="ECO:0000259" key="4">
    <source>
        <dbReference type="PROSITE" id="PS50995"/>
    </source>
</evidence>
<keyword evidence="6" id="KW-1185">Reference proteome</keyword>
<protein>
    <submittedName>
        <fullName evidence="5">MarR family transcriptional regulator</fullName>
    </submittedName>
</protein>
<dbReference type="PROSITE" id="PS50995">
    <property type="entry name" value="HTH_MARR_2"/>
    <property type="match status" value="1"/>
</dbReference>
<proteinExistence type="predicted"/>
<dbReference type="Proteomes" id="UP001168883">
    <property type="component" value="Unassembled WGS sequence"/>
</dbReference>
<reference evidence="5" key="1">
    <citation type="submission" date="2023-07" db="EMBL/GenBank/DDBJ databases">
        <authorList>
            <person name="Aktuganov G."/>
            <person name="Boyko T."/>
            <person name="Delegan Y."/>
            <person name="Galimzianova N."/>
            <person name="Gilvanova E."/>
            <person name="Korobov V."/>
            <person name="Kuzmina L."/>
            <person name="Melentiev A."/>
            <person name="Milman P."/>
            <person name="Ryabova A."/>
            <person name="Stupak E."/>
            <person name="Yasakov T."/>
            <person name="Zharikova N."/>
            <person name="Zhurenko E."/>
        </authorList>
    </citation>
    <scope>NUCLEOTIDE SEQUENCE</scope>
    <source>
        <strain evidence="5">IB-739</strain>
    </source>
</reference>
<name>A0ABT8V9J0_9BACL</name>
<evidence type="ECO:0000256" key="1">
    <source>
        <dbReference type="ARBA" id="ARBA00023015"/>
    </source>
</evidence>
<accession>A0ABT8V9J0</accession>
<keyword evidence="2" id="KW-0238">DNA-binding</keyword>
<dbReference type="SMART" id="SM00347">
    <property type="entry name" value="HTH_MARR"/>
    <property type="match status" value="1"/>
</dbReference>
<evidence type="ECO:0000256" key="3">
    <source>
        <dbReference type="ARBA" id="ARBA00023163"/>
    </source>
</evidence>
<dbReference type="SUPFAM" id="SSF46785">
    <property type="entry name" value="Winged helix' DNA-binding domain"/>
    <property type="match status" value="1"/>
</dbReference>
<dbReference type="InterPro" id="IPR011991">
    <property type="entry name" value="ArsR-like_HTH"/>
</dbReference>
<keyword evidence="1" id="KW-0805">Transcription regulation</keyword>
<dbReference type="Gene3D" id="1.10.10.10">
    <property type="entry name" value="Winged helix-like DNA-binding domain superfamily/Winged helix DNA-binding domain"/>
    <property type="match status" value="1"/>
</dbReference>
<organism evidence="5 6">
    <name type="scientific">Paenibacillus ehimensis</name>
    <dbReference type="NCBI Taxonomy" id="79264"/>
    <lineage>
        <taxon>Bacteria</taxon>
        <taxon>Bacillati</taxon>
        <taxon>Bacillota</taxon>
        <taxon>Bacilli</taxon>
        <taxon>Bacillales</taxon>
        <taxon>Paenibacillaceae</taxon>
        <taxon>Paenibacillus</taxon>
    </lineage>
</organism>
<dbReference type="InterPro" id="IPR000835">
    <property type="entry name" value="HTH_MarR-typ"/>
</dbReference>
<comment type="caution">
    <text evidence="5">The sequence shown here is derived from an EMBL/GenBank/DDBJ whole genome shotgun (WGS) entry which is preliminary data.</text>
</comment>
<dbReference type="InterPro" id="IPR036388">
    <property type="entry name" value="WH-like_DNA-bd_sf"/>
</dbReference>
<sequence>MDELRKTEISYNFLGAAYAYVEYEKNTHFLKTKDGKQIYYTEIHIVSEIKENEGIHITALADKLGVTVGAVSQIVIKLEKKGLIKKEKDIKNQSRFLLKLTPEGEVVHQNHLKFHEELDHLVYELLKDESEEKVLFLKDFLTSLQGKLSEKAGQ</sequence>
<evidence type="ECO:0000313" key="5">
    <source>
        <dbReference type="EMBL" id="MDO3676926.1"/>
    </source>
</evidence>
<evidence type="ECO:0000313" key="6">
    <source>
        <dbReference type="Proteomes" id="UP001168883"/>
    </source>
</evidence>
<evidence type="ECO:0000256" key="2">
    <source>
        <dbReference type="ARBA" id="ARBA00023125"/>
    </source>
</evidence>
<dbReference type="RefSeq" id="WP_036713076.1">
    <property type="nucleotide sequence ID" value="NZ_JARLKN010000025.1"/>
</dbReference>
<gene>
    <name evidence="5" type="ORF">Q3C12_07915</name>
</gene>
<feature type="domain" description="HTH marR-type" evidence="4">
    <location>
        <begin position="6"/>
        <end position="146"/>
    </location>
</feature>
<dbReference type="InterPro" id="IPR036390">
    <property type="entry name" value="WH_DNA-bd_sf"/>
</dbReference>
<dbReference type="CDD" id="cd00090">
    <property type="entry name" value="HTH_ARSR"/>
    <property type="match status" value="1"/>
</dbReference>
<keyword evidence="3" id="KW-0804">Transcription</keyword>
<dbReference type="Pfam" id="PF01047">
    <property type="entry name" value="MarR"/>
    <property type="match status" value="1"/>
</dbReference>
<dbReference type="EMBL" id="JAUMKJ010000008">
    <property type="protein sequence ID" value="MDO3676926.1"/>
    <property type="molecule type" value="Genomic_DNA"/>
</dbReference>
<dbReference type="PANTHER" id="PTHR35790:SF4">
    <property type="entry name" value="HTH-TYPE TRANSCRIPTIONAL REGULATOR PCHR"/>
    <property type="match status" value="1"/>
</dbReference>
<dbReference type="PANTHER" id="PTHR35790">
    <property type="entry name" value="HTH-TYPE TRANSCRIPTIONAL REGULATOR PCHR"/>
    <property type="match status" value="1"/>
</dbReference>